<dbReference type="GeneID" id="92877111"/>
<keyword evidence="2" id="KW-1185">Reference proteome</keyword>
<accession>A0A9R0U6G5</accession>
<evidence type="ECO:0000313" key="1">
    <source>
        <dbReference type="EMBL" id="AEK39553.1"/>
    </source>
</evidence>
<dbReference type="RefSeq" id="WP_014466620.1">
    <property type="nucleotide sequence ID" value="NC_017186.1"/>
</dbReference>
<evidence type="ECO:0000313" key="2">
    <source>
        <dbReference type="Proteomes" id="UP000006138"/>
    </source>
</evidence>
<dbReference type="AlphaFoldDB" id="A0A9R0U6G5"/>
<dbReference type="EMBL" id="CP002896">
    <property type="protein sequence ID" value="AEK39553.1"/>
    <property type="molecule type" value="Genomic_DNA"/>
</dbReference>
<proteinExistence type="predicted"/>
<dbReference type="KEGG" id="amn:RAM_05305"/>
<sequence>MSTDLLAETFEVVEDRGVGLVGDGALDERERRLVIGAANYHSLVRHCA</sequence>
<reference evidence="1 2" key="1">
    <citation type="journal article" date="2011" name="J. Bacteriol.">
        <title>Whole genome sequence of the rifamycin B-producing strain Amycolatopsis mediterranei S699.</title>
        <authorList>
            <person name="Verma M."/>
            <person name="Kaur J."/>
            <person name="Kumar M."/>
            <person name="Kumari K."/>
            <person name="Saxena A."/>
            <person name="Anand S."/>
            <person name="Nigam A."/>
            <person name="Ravi V."/>
            <person name="Raghuvanshi S."/>
            <person name="Khurana P."/>
            <person name="Tyagi A.K."/>
            <person name="Khurana J.P."/>
            <person name="Lal R."/>
        </authorList>
    </citation>
    <scope>NUCLEOTIDE SEQUENCE [LARGE SCALE GENOMIC DNA]</scope>
    <source>
        <strain evidence="1 2">S699</strain>
    </source>
</reference>
<gene>
    <name evidence="1" type="ordered locus">RAM_05305</name>
</gene>
<protein>
    <submittedName>
        <fullName evidence="1">Uncharacterized protein</fullName>
    </submittedName>
</protein>
<dbReference type="Proteomes" id="UP000006138">
    <property type="component" value="Chromosome"/>
</dbReference>
<name>A0A9R0U6G5_AMYMS</name>
<organism evidence="1 2">
    <name type="scientific">Amycolatopsis mediterranei (strain S699)</name>
    <name type="common">Nocardia mediterranei</name>
    <dbReference type="NCBI Taxonomy" id="713604"/>
    <lineage>
        <taxon>Bacteria</taxon>
        <taxon>Bacillati</taxon>
        <taxon>Actinomycetota</taxon>
        <taxon>Actinomycetes</taxon>
        <taxon>Pseudonocardiales</taxon>
        <taxon>Pseudonocardiaceae</taxon>
        <taxon>Amycolatopsis</taxon>
    </lineage>
</organism>